<name>A0A1I8AMI2_9BILA</name>
<proteinExistence type="predicted"/>
<sequence>MCEDAVAQTSLYCTLTLHKHIYHGATAVKLVCCRHHLLLRPGSHPIPSSSAQQYTRMDNIPRDFIFNTIARTSYNYKHPFSKLSSLWGMLSEEVEGLKTEVTVKFNTKTKSLMLRTFPYKDFDQYFSPGSKLTKYVTTKSVIIDPGRAPGFLFINEAQFHTILELTQVTYHSQRLEISNISSKRPARDILRSIKGNFGTIEISDAKQHSHYIHELLSNVLPLSPLSVLEIFDSDLRTATLDLIIDHISNFPNARISIHGNNIRLTVAHILKIVKKWIQRPFVLMFQCEFPRGVRSLDDLQPLLKDYFTGSGAMLGQVGTWNSIVLDQHGIVIVLQMPKDEETQ</sequence>
<dbReference type="WBParaSite" id="L893_g7504.t1">
    <property type="protein sequence ID" value="L893_g7504.t1"/>
    <property type="gene ID" value="L893_g7504"/>
</dbReference>
<keyword evidence="1" id="KW-1185">Reference proteome</keyword>
<evidence type="ECO:0000313" key="2">
    <source>
        <dbReference type="WBParaSite" id="L893_g7504.t1"/>
    </source>
</evidence>
<protein>
    <submittedName>
        <fullName evidence="2">FTH domain-containing protein</fullName>
    </submittedName>
</protein>
<dbReference type="Proteomes" id="UP000095287">
    <property type="component" value="Unplaced"/>
</dbReference>
<accession>A0A1I8AMI2</accession>
<reference evidence="2" key="1">
    <citation type="submission" date="2016-11" db="UniProtKB">
        <authorList>
            <consortium name="WormBaseParasite"/>
        </authorList>
    </citation>
    <scope>IDENTIFICATION</scope>
</reference>
<evidence type="ECO:0000313" key="1">
    <source>
        <dbReference type="Proteomes" id="UP000095287"/>
    </source>
</evidence>
<dbReference type="AlphaFoldDB" id="A0A1I8AMI2"/>
<organism evidence="1 2">
    <name type="scientific">Steinernema glaseri</name>
    <dbReference type="NCBI Taxonomy" id="37863"/>
    <lineage>
        <taxon>Eukaryota</taxon>
        <taxon>Metazoa</taxon>
        <taxon>Ecdysozoa</taxon>
        <taxon>Nematoda</taxon>
        <taxon>Chromadorea</taxon>
        <taxon>Rhabditida</taxon>
        <taxon>Tylenchina</taxon>
        <taxon>Panagrolaimomorpha</taxon>
        <taxon>Strongyloidoidea</taxon>
        <taxon>Steinernematidae</taxon>
        <taxon>Steinernema</taxon>
    </lineage>
</organism>